<name>X0UQ55_9ZZZZ</name>
<dbReference type="Gene3D" id="3.90.1150.10">
    <property type="entry name" value="Aspartate Aminotransferase, domain 1"/>
    <property type="match status" value="1"/>
</dbReference>
<dbReference type="SUPFAM" id="SSF53383">
    <property type="entry name" value="PLP-dependent transferases"/>
    <property type="match status" value="1"/>
</dbReference>
<protein>
    <recommendedName>
        <fullName evidence="2">Aminotransferase class I/classII domain-containing protein</fullName>
    </recommendedName>
</protein>
<sequence length="39" mass="4366">GYKFGQGGEGFQRINIGCPRSILKKSLERIEKAVNENDI</sequence>
<evidence type="ECO:0008006" key="2">
    <source>
        <dbReference type="Google" id="ProtNLM"/>
    </source>
</evidence>
<dbReference type="InterPro" id="IPR015422">
    <property type="entry name" value="PyrdxlP-dep_Trfase_small"/>
</dbReference>
<gene>
    <name evidence="1" type="ORF">S01H1_36038</name>
</gene>
<comment type="caution">
    <text evidence="1">The sequence shown here is derived from an EMBL/GenBank/DDBJ whole genome shotgun (WGS) entry which is preliminary data.</text>
</comment>
<reference evidence="1" key="1">
    <citation type="journal article" date="2014" name="Front. Microbiol.">
        <title>High frequency of phylogenetically diverse reductive dehalogenase-homologous genes in deep subseafloor sedimentary metagenomes.</title>
        <authorList>
            <person name="Kawai M."/>
            <person name="Futagami T."/>
            <person name="Toyoda A."/>
            <person name="Takaki Y."/>
            <person name="Nishi S."/>
            <person name="Hori S."/>
            <person name="Arai W."/>
            <person name="Tsubouchi T."/>
            <person name="Morono Y."/>
            <person name="Uchiyama I."/>
            <person name="Ito T."/>
            <person name="Fujiyama A."/>
            <person name="Inagaki F."/>
            <person name="Takami H."/>
        </authorList>
    </citation>
    <scope>NUCLEOTIDE SEQUENCE</scope>
    <source>
        <strain evidence="1">Expedition CK06-06</strain>
    </source>
</reference>
<dbReference type="AlphaFoldDB" id="X0UQ55"/>
<dbReference type="EMBL" id="BARS01022548">
    <property type="protein sequence ID" value="GAG01397.1"/>
    <property type="molecule type" value="Genomic_DNA"/>
</dbReference>
<proteinExistence type="predicted"/>
<organism evidence="1">
    <name type="scientific">marine sediment metagenome</name>
    <dbReference type="NCBI Taxonomy" id="412755"/>
    <lineage>
        <taxon>unclassified sequences</taxon>
        <taxon>metagenomes</taxon>
        <taxon>ecological metagenomes</taxon>
    </lineage>
</organism>
<dbReference type="InterPro" id="IPR015424">
    <property type="entry name" value="PyrdxlP-dep_Trfase"/>
</dbReference>
<feature type="non-terminal residue" evidence="1">
    <location>
        <position position="1"/>
    </location>
</feature>
<evidence type="ECO:0000313" key="1">
    <source>
        <dbReference type="EMBL" id="GAG01397.1"/>
    </source>
</evidence>
<accession>X0UQ55</accession>